<reference evidence="2" key="1">
    <citation type="journal article" date="2020" name="Stud. Mycol.">
        <title>101 Dothideomycetes genomes: a test case for predicting lifestyles and emergence of pathogens.</title>
        <authorList>
            <person name="Haridas S."/>
            <person name="Albert R."/>
            <person name="Binder M."/>
            <person name="Bloem J."/>
            <person name="Labutti K."/>
            <person name="Salamov A."/>
            <person name="Andreopoulos B."/>
            <person name="Baker S."/>
            <person name="Barry K."/>
            <person name="Bills G."/>
            <person name="Bluhm B."/>
            <person name="Cannon C."/>
            <person name="Castanera R."/>
            <person name="Culley D."/>
            <person name="Daum C."/>
            <person name="Ezra D."/>
            <person name="Gonzalez J."/>
            <person name="Henrissat B."/>
            <person name="Kuo A."/>
            <person name="Liang C."/>
            <person name="Lipzen A."/>
            <person name="Lutzoni F."/>
            <person name="Magnuson J."/>
            <person name="Mondo S."/>
            <person name="Nolan M."/>
            <person name="Ohm R."/>
            <person name="Pangilinan J."/>
            <person name="Park H.-J."/>
            <person name="Ramirez L."/>
            <person name="Alfaro M."/>
            <person name="Sun H."/>
            <person name="Tritt A."/>
            <person name="Yoshinaga Y."/>
            <person name="Zwiers L.-H."/>
            <person name="Turgeon B."/>
            <person name="Goodwin S."/>
            <person name="Spatafora J."/>
            <person name="Crous P."/>
            <person name="Grigoriev I."/>
        </authorList>
    </citation>
    <scope>NUCLEOTIDE SEQUENCE</scope>
    <source>
        <strain evidence="2">ATCC 36951</strain>
    </source>
</reference>
<dbReference type="EMBL" id="ML993593">
    <property type="protein sequence ID" value="KAF2167521.1"/>
    <property type="molecule type" value="Genomic_DNA"/>
</dbReference>
<keyword evidence="3" id="KW-1185">Reference proteome</keyword>
<evidence type="ECO:0000313" key="3">
    <source>
        <dbReference type="Proteomes" id="UP000799537"/>
    </source>
</evidence>
<name>A0A6A6CKF5_ZASCE</name>
<evidence type="ECO:0000313" key="2">
    <source>
        <dbReference type="EMBL" id="KAF2167521.1"/>
    </source>
</evidence>
<sequence>MFKSHLIALAGLATLHQATALPATNNSTPVSINPVTGCFKHTVSVGDGDPHQNYFNIQVTENLDCGSGGTGCSVSHLNSHTLMWSVNPGVIIDEWITGGFAVGESYTTGDTYTCNAGSGQTVCVWSKVAYTAYTVMNTQTGPNCGGTIDQTPFVLKSPNSGDNASYYCVYGTACRSDGQGYWDDNGPAGGP</sequence>
<dbReference type="GeneID" id="54565871"/>
<protein>
    <recommendedName>
        <fullName evidence="4">Ig-like domain-containing protein</fullName>
    </recommendedName>
</protein>
<evidence type="ECO:0000256" key="1">
    <source>
        <dbReference type="SAM" id="SignalP"/>
    </source>
</evidence>
<feature type="signal peptide" evidence="1">
    <location>
        <begin position="1"/>
        <end position="20"/>
    </location>
</feature>
<keyword evidence="1" id="KW-0732">Signal</keyword>
<dbReference type="OrthoDB" id="3641682at2759"/>
<gene>
    <name evidence="2" type="ORF">M409DRAFT_54119</name>
</gene>
<dbReference type="RefSeq" id="XP_033668410.1">
    <property type="nucleotide sequence ID" value="XM_033812599.1"/>
</dbReference>
<organism evidence="2 3">
    <name type="scientific">Zasmidium cellare ATCC 36951</name>
    <dbReference type="NCBI Taxonomy" id="1080233"/>
    <lineage>
        <taxon>Eukaryota</taxon>
        <taxon>Fungi</taxon>
        <taxon>Dikarya</taxon>
        <taxon>Ascomycota</taxon>
        <taxon>Pezizomycotina</taxon>
        <taxon>Dothideomycetes</taxon>
        <taxon>Dothideomycetidae</taxon>
        <taxon>Mycosphaerellales</taxon>
        <taxon>Mycosphaerellaceae</taxon>
        <taxon>Zasmidium</taxon>
    </lineage>
</organism>
<dbReference type="Proteomes" id="UP000799537">
    <property type="component" value="Unassembled WGS sequence"/>
</dbReference>
<proteinExistence type="predicted"/>
<dbReference type="AlphaFoldDB" id="A0A6A6CKF5"/>
<evidence type="ECO:0008006" key="4">
    <source>
        <dbReference type="Google" id="ProtNLM"/>
    </source>
</evidence>
<feature type="chain" id="PRO_5025633493" description="Ig-like domain-containing protein" evidence="1">
    <location>
        <begin position="21"/>
        <end position="191"/>
    </location>
</feature>
<accession>A0A6A6CKF5</accession>